<dbReference type="AlphaFoldDB" id="A0A0K2LF84"/>
<dbReference type="STRING" id="1074467.JP39_11645"/>
<organism evidence="1 2">
    <name type="scientific">Companilactobacillus heilongjiangensis</name>
    <dbReference type="NCBI Taxonomy" id="1074467"/>
    <lineage>
        <taxon>Bacteria</taxon>
        <taxon>Bacillati</taxon>
        <taxon>Bacillota</taxon>
        <taxon>Bacilli</taxon>
        <taxon>Lactobacillales</taxon>
        <taxon>Lactobacillaceae</taxon>
        <taxon>Companilactobacillus</taxon>
    </lineage>
</organism>
<dbReference type="EMBL" id="CP012559">
    <property type="protein sequence ID" value="ALB29959.1"/>
    <property type="molecule type" value="Genomic_DNA"/>
</dbReference>
<dbReference type="RefSeq" id="WP_041500361.1">
    <property type="nucleotide sequence ID" value="NZ_BJDV01000003.1"/>
</dbReference>
<protein>
    <recommendedName>
        <fullName evidence="3">WxL domain-containing protein</fullName>
    </recommendedName>
</protein>
<evidence type="ECO:0008006" key="3">
    <source>
        <dbReference type="Google" id="ProtNLM"/>
    </source>
</evidence>
<name>A0A0K2LF84_9LACO</name>
<sequence length="782" mass="87810">MKWLRLLKVLLLLCFGFLISLNSYQLVKADEANTTNSDFEYALSSAPKGLHWNDDDFIIANFSTAYNNRVLNGTNIGNHSNKTVLSKNPSRRNNAKIIPSTNPKHPDTSIIQMTNAEHQTGAVWSNMSKDNYFDLDHEQTASMWIYFGRTTNIPADGMAFVLQNDPNRENSIALSADGVPVNGQSMGVWGADWDINNECPNKLSQTAIQNSWALEFDTFANISIGDDDDHKLTGEGTAFDYYITHNHIMGNYPADSSTYKHYTNRSNKNYFRLSHNQTNTRFPPNNTSFVDSKWHHITIKWKPNSNDNTKGELTYIYNDKNPTTGKPSKGYTISNSQEIDTTKFGLTNGNKKLYWGFTGSTGDYSENNLIVFESLPSFVDAKVDSTIYDNSKGIQIDDTHNIVDSNSDITYSFSLNYKGWEKDWNKINASLKIPEHVTFTSGTVTYPNSPINTSTRQIPADYFKDNTNRTFQYHLPEKLDSNSRDAKIELHGKVDRINSGETNVPVPSVHASFEGDNLITGTETPSFSIEPLQLTLDSFSPNPIILKYNQDTTIDGQITCRGLDADYNQMKVHLVLIDSADLTNPKRIIIDKPIRIDPSGKFTFGIDASILKQINNSNFGNLEFYVTYGDLTSNHINRQLSIGGLLAFGKVQTEVNFQTTIGFLGEQIVPRSGNWQVEVNDSRKKGSPWKVTAESESLTHNNQKTILKGNMFYRDPKKKNSDKNIQGNPTIVASHIKDVDTPEKTNITNTWDSNSGILLAMQSDNLIGTYNGKIYWALSDSI</sequence>
<reference evidence="1 2" key="1">
    <citation type="submission" date="2015-08" db="EMBL/GenBank/DDBJ databases">
        <title>Genomic sequence of Lactobacillus heilongjiangensis DSM 28069, isolated from Chinese traditional pickle.</title>
        <authorList>
            <person name="Jiang X."/>
            <person name="Zheng B."/>
            <person name="Cheng H."/>
        </authorList>
    </citation>
    <scope>NUCLEOTIDE SEQUENCE [LARGE SCALE GENOMIC DNA]</scope>
    <source>
        <strain evidence="1 2">DSM 28069</strain>
    </source>
</reference>
<evidence type="ECO:0000313" key="1">
    <source>
        <dbReference type="EMBL" id="ALB29959.1"/>
    </source>
</evidence>
<keyword evidence="2" id="KW-1185">Reference proteome</keyword>
<dbReference type="OrthoDB" id="2306834at2"/>
<dbReference type="KEGG" id="lhi:JP39_11645"/>
<dbReference type="SUPFAM" id="SSF49899">
    <property type="entry name" value="Concanavalin A-like lectins/glucanases"/>
    <property type="match status" value="1"/>
</dbReference>
<dbReference type="InterPro" id="IPR013320">
    <property type="entry name" value="ConA-like_dom_sf"/>
</dbReference>
<accession>A0A0K2LF84</accession>
<evidence type="ECO:0000313" key="2">
    <source>
        <dbReference type="Proteomes" id="UP000061546"/>
    </source>
</evidence>
<gene>
    <name evidence="1" type="ORF">JP39_11645</name>
</gene>
<proteinExistence type="predicted"/>
<dbReference type="Gene3D" id="2.60.120.200">
    <property type="match status" value="1"/>
</dbReference>
<dbReference type="Proteomes" id="UP000061546">
    <property type="component" value="Chromosome"/>
</dbReference>